<dbReference type="CDD" id="cd00200">
    <property type="entry name" value="WD40"/>
    <property type="match status" value="1"/>
</dbReference>
<dbReference type="PRINTS" id="PR00320">
    <property type="entry name" value="GPROTEINBRPT"/>
</dbReference>
<dbReference type="AlphaFoldDB" id="A0A9P4QDA4"/>
<dbReference type="PROSITE" id="PS50082">
    <property type="entry name" value="WD_REPEATS_2"/>
    <property type="match status" value="4"/>
</dbReference>
<proteinExistence type="inferred from homology"/>
<name>A0A9P4QDA4_9PEZI</name>
<accession>A0A9P4QDA4</accession>
<evidence type="ECO:0000256" key="2">
    <source>
        <dbReference type="ARBA" id="ARBA00022490"/>
    </source>
</evidence>
<dbReference type="InterPro" id="IPR020472">
    <property type="entry name" value="WD40_PAC1"/>
</dbReference>
<dbReference type="GO" id="GO:0000398">
    <property type="term" value="P:mRNA splicing, via spliceosome"/>
    <property type="evidence" value="ECO:0007669"/>
    <property type="project" value="TreeGrafter"/>
</dbReference>
<evidence type="ECO:0000256" key="6">
    <source>
        <dbReference type="PROSITE-ProRule" id="PRU00221"/>
    </source>
</evidence>
<dbReference type="PANTHER" id="PTHR22842:SF3">
    <property type="entry name" value="WD REPEAT DOMAIN-CONTAINING PROTEIN 83"/>
    <property type="match status" value="1"/>
</dbReference>
<dbReference type="Proteomes" id="UP000799441">
    <property type="component" value="Unassembled WGS sequence"/>
</dbReference>
<protein>
    <submittedName>
        <fullName evidence="7">WD40 repeat-like protein</fullName>
    </submittedName>
</protein>
<dbReference type="InterPro" id="IPR015943">
    <property type="entry name" value="WD40/YVTN_repeat-like_dom_sf"/>
</dbReference>
<gene>
    <name evidence="7" type="ORF">K431DRAFT_281106</name>
</gene>
<evidence type="ECO:0000313" key="8">
    <source>
        <dbReference type="Proteomes" id="UP000799441"/>
    </source>
</evidence>
<dbReference type="Gene3D" id="2.130.10.10">
    <property type="entry name" value="YVTN repeat-like/Quinoprotein amine dehydrogenase"/>
    <property type="match status" value="1"/>
</dbReference>
<dbReference type="OrthoDB" id="1068471at2759"/>
<evidence type="ECO:0000313" key="7">
    <source>
        <dbReference type="EMBL" id="KAF2725132.1"/>
    </source>
</evidence>
<organism evidence="7 8">
    <name type="scientific">Polychaeton citri CBS 116435</name>
    <dbReference type="NCBI Taxonomy" id="1314669"/>
    <lineage>
        <taxon>Eukaryota</taxon>
        <taxon>Fungi</taxon>
        <taxon>Dikarya</taxon>
        <taxon>Ascomycota</taxon>
        <taxon>Pezizomycotina</taxon>
        <taxon>Dothideomycetes</taxon>
        <taxon>Dothideomycetidae</taxon>
        <taxon>Capnodiales</taxon>
        <taxon>Capnodiaceae</taxon>
        <taxon>Polychaeton</taxon>
    </lineage>
</organism>
<evidence type="ECO:0000256" key="3">
    <source>
        <dbReference type="ARBA" id="ARBA00022574"/>
    </source>
</evidence>
<comment type="caution">
    <text evidence="7">The sequence shown here is derived from an EMBL/GenBank/DDBJ whole genome shotgun (WGS) entry which is preliminary data.</text>
</comment>
<dbReference type="InterPro" id="IPR001680">
    <property type="entry name" value="WD40_rpt"/>
</dbReference>
<feature type="repeat" description="WD" evidence="6">
    <location>
        <begin position="74"/>
        <end position="115"/>
    </location>
</feature>
<dbReference type="EMBL" id="MU003768">
    <property type="protein sequence ID" value="KAF2725132.1"/>
    <property type="molecule type" value="Genomic_DNA"/>
</dbReference>
<keyword evidence="8" id="KW-1185">Reference proteome</keyword>
<feature type="repeat" description="WD" evidence="6">
    <location>
        <begin position="267"/>
        <end position="288"/>
    </location>
</feature>
<dbReference type="SMART" id="SM00320">
    <property type="entry name" value="WD40"/>
    <property type="match status" value="6"/>
</dbReference>
<comment type="subcellular location">
    <subcellularLocation>
        <location evidence="1">Cytoplasm</location>
    </subcellularLocation>
</comment>
<feature type="repeat" description="WD" evidence="6">
    <location>
        <begin position="26"/>
        <end position="52"/>
    </location>
</feature>
<dbReference type="InterPro" id="IPR051980">
    <property type="entry name" value="WD_repeat_MORG1"/>
</dbReference>
<evidence type="ECO:0000256" key="4">
    <source>
        <dbReference type="ARBA" id="ARBA00022737"/>
    </source>
</evidence>
<dbReference type="GO" id="GO:0071013">
    <property type="term" value="C:catalytic step 2 spliceosome"/>
    <property type="evidence" value="ECO:0007669"/>
    <property type="project" value="TreeGrafter"/>
</dbReference>
<dbReference type="SUPFAM" id="SSF50978">
    <property type="entry name" value="WD40 repeat-like"/>
    <property type="match status" value="1"/>
</dbReference>
<dbReference type="InterPro" id="IPR036322">
    <property type="entry name" value="WD40_repeat_dom_sf"/>
</dbReference>
<dbReference type="Pfam" id="PF00400">
    <property type="entry name" value="WD40"/>
    <property type="match status" value="4"/>
</dbReference>
<sequence>MTTSRRPFPTNPLVRLIPPVPSTAPVNAVTWSSNSAQYLLTGSSDRSIRLWNPFKQPSSSPSSSKGNGQLIQTYSAHGYEVLDLDISADNAKFVSCGGDKTVFVWDVQAGKTVRRFAGHAGRVEGVKFGGAGSESVIVSGSFDGTVKVWDLRAGGDTRALMTLNEAKDAVSAIAVQGHEIWAGSADGRVRVYDVAMGAVDVDVFPAAVGSVVPTAEGDGVLVSTLDSSVRFMDRASGRCLKECRGSGFTNEEFRVRSALGAAESVAISGGEDGQVWVWDLLTGEVREKVWHDSEKRRVVGAVAWNQRRNVWASAGGDGTVVVWGAGDGG</sequence>
<dbReference type="InterPro" id="IPR019775">
    <property type="entry name" value="WD40_repeat_CS"/>
</dbReference>
<keyword evidence="4" id="KW-0677">Repeat</keyword>
<keyword evidence="2" id="KW-0963">Cytoplasm</keyword>
<comment type="similarity">
    <text evidence="5">Belongs to the WD repeat MORG1 family.</text>
</comment>
<dbReference type="PROSITE" id="PS00678">
    <property type="entry name" value="WD_REPEATS_1"/>
    <property type="match status" value="1"/>
</dbReference>
<dbReference type="GO" id="GO:0005737">
    <property type="term" value="C:cytoplasm"/>
    <property type="evidence" value="ECO:0007669"/>
    <property type="project" value="UniProtKB-SubCell"/>
</dbReference>
<dbReference type="PANTHER" id="PTHR22842">
    <property type="entry name" value="WD40 REPEAT PROTEIN"/>
    <property type="match status" value="1"/>
</dbReference>
<dbReference type="PROSITE" id="PS50294">
    <property type="entry name" value="WD_REPEATS_REGION"/>
    <property type="match status" value="3"/>
</dbReference>
<keyword evidence="3 6" id="KW-0853">WD repeat</keyword>
<evidence type="ECO:0000256" key="1">
    <source>
        <dbReference type="ARBA" id="ARBA00004496"/>
    </source>
</evidence>
<reference evidence="7" key="1">
    <citation type="journal article" date="2020" name="Stud. Mycol.">
        <title>101 Dothideomycetes genomes: a test case for predicting lifestyles and emergence of pathogens.</title>
        <authorList>
            <person name="Haridas S."/>
            <person name="Albert R."/>
            <person name="Binder M."/>
            <person name="Bloem J."/>
            <person name="Labutti K."/>
            <person name="Salamov A."/>
            <person name="Andreopoulos B."/>
            <person name="Baker S."/>
            <person name="Barry K."/>
            <person name="Bills G."/>
            <person name="Bluhm B."/>
            <person name="Cannon C."/>
            <person name="Castanera R."/>
            <person name="Culley D."/>
            <person name="Daum C."/>
            <person name="Ezra D."/>
            <person name="Gonzalez J."/>
            <person name="Henrissat B."/>
            <person name="Kuo A."/>
            <person name="Liang C."/>
            <person name="Lipzen A."/>
            <person name="Lutzoni F."/>
            <person name="Magnuson J."/>
            <person name="Mondo S."/>
            <person name="Nolan M."/>
            <person name="Ohm R."/>
            <person name="Pangilinan J."/>
            <person name="Park H.-J."/>
            <person name="Ramirez L."/>
            <person name="Alfaro M."/>
            <person name="Sun H."/>
            <person name="Tritt A."/>
            <person name="Yoshinaga Y."/>
            <person name="Zwiers L.-H."/>
            <person name="Turgeon B."/>
            <person name="Goodwin S."/>
            <person name="Spatafora J."/>
            <person name="Crous P."/>
            <person name="Grigoriev I."/>
        </authorList>
    </citation>
    <scope>NUCLEOTIDE SEQUENCE</scope>
    <source>
        <strain evidence="7">CBS 116435</strain>
    </source>
</reference>
<evidence type="ECO:0000256" key="5">
    <source>
        <dbReference type="ARBA" id="ARBA00038145"/>
    </source>
</evidence>
<feature type="repeat" description="WD" evidence="6">
    <location>
        <begin position="116"/>
        <end position="159"/>
    </location>
</feature>